<dbReference type="AlphaFoldDB" id="A0A9J6GY85"/>
<dbReference type="Proteomes" id="UP000821853">
    <property type="component" value="Chromosome 8"/>
</dbReference>
<accession>A0A9J6GY85</accession>
<keyword evidence="1" id="KW-0732">Signal</keyword>
<sequence length="142" mass="15320">MILACVLVAIVSPRPSVAQLRFRPAGAGIRDQQLANGTTAPAARGNKSSHAASHSCIHVTRSHVYTCTMLSGLLRLGIFYQIKNKPQAGASTTRIVSWCRIEYWVPEGIRKSSGRYPVGLISRGVHVTPLYLQPKAGQNTGP</sequence>
<proteinExistence type="predicted"/>
<evidence type="ECO:0000313" key="3">
    <source>
        <dbReference type="Proteomes" id="UP000821853"/>
    </source>
</evidence>
<comment type="caution">
    <text evidence="2">The sequence shown here is derived from an EMBL/GenBank/DDBJ whole genome shotgun (WGS) entry which is preliminary data.</text>
</comment>
<evidence type="ECO:0008006" key="4">
    <source>
        <dbReference type="Google" id="ProtNLM"/>
    </source>
</evidence>
<feature type="chain" id="PRO_5039895334" description="Secreted protein" evidence="1">
    <location>
        <begin position="19"/>
        <end position="142"/>
    </location>
</feature>
<evidence type="ECO:0000313" key="2">
    <source>
        <dbReference type="EMBL" id="KAH9380410.1"/>
    </source>
</evidence>
<feature type="signal peptide" evidence="1">
    <location>
        <begin position="1"/>
        <end position="18"/>
    </location>
</feature>
<name>A0A9J6GY85_HAELO</name>
<reference evidence="2 3" key="1">
    <citation type="journal article" date="2020" name="Cell">
        <title>Large-Scale Comparative Analyses of Tick Genomes Elucidate Their Genetic Diversity and Vector Capacities.</title>
        <authorList>
            <consortium name="Tick Genome and Microbiome Consortium (TIGMIC)"/>
            <person name="Jia N."/>
            <person name="Wang J."/>
            <person name="Shi W."/>
            <person name="Du L."/>
            <person name="Sun Y."/>
            <person name="Zhan W."/>
            <person name="Jiang J.F."/>
            <person name="Wang Q."/>
            <person name="Zhang B."/>
            <person name="Ji P."/>
            <person name="Bell-Sakyi L."/>
            <person name="Cui X.M."/>
            <person name="Yuan T.T."/>
            <person name="Jiang B.G."/>
            <person name="Yang W.F."/>
            <person name="Lam T.T."/>
            <person name="Chang Q.C."/>
            <person name="Ding S.J."/>
            <person name="Wang X.J."/>
            <person name="Zhu J.G."/>
            <person name="Ruan X.D."/>
            <person name="Zhao L."/>
            <person name="Wei J.T."/>
            <person name="Ye R.Z."/>
            <person name="Que T.C."/>
            <person name="Du C.H."/>
            <person name="Zhou Y.H."/>
            <person name="Cheng J.X."/>
            <person name="Dai P.F."/>
            <person name="Guo W.B."/>
            <person name="Han X.H."/>
            <person name="Huang E.J."/>
            <person name="Li L.F."/>
            <person name="Wei W."/>
            <person name="Gao Y.C."/>
            <person name="Liu J.Z."/>
            <person name="Shao H.Z."/>
            <person name="Wang X."/>
            <person name="Wang C.C."/>
            <person name="Yang T.C."/>
            <person name="Huo Q.B."/>
            <person name="Li W."/>
            <person name="Chen H.Y."/>
            <person name="Chen S.E."/>
            <person name="Zhou L.G."/>
            <person name="Ni X.B."/>
            <person name="Tian J.H."/>
            <person name="Sheng Y."/>
            <person name="Liu T."/>
            <person name="Pan Y.S."/>
            <person name="Xia L.Y."/>
            <person name="Li J."/>
            <person name="Zhao F."/>
            <person name="Cao W.C."/>
        </authorList>
    </citation>
    <scope>NUCLEOTIDE SEQUENCE [LARGE SCALE GENOMIC DNA]</scope>
    <source>
        <strain evidence="2">HaeL-2018</strain>
    </source>
</reference>
<dbReference type="EMBL" id="JABSTR010000010">
    <property type="protein sequence ID" value="KAH9380410.1"/>
    <property type="molecule type" value="Genomic_DNA"/>
</dbReference>
<keyword evidence="3" id="KW-1185">Reference proteome</keyword>
<gene>
    <name evidence="2" type="ORF">HPB48_001065</name>
</gene>
<evidence type="ECO:0000256" key="1">
    <source>
        <dbReference type="SAM" id="SignalP"/>
    </source>
</evidence>
<organism evidence="2 3">
    <name type="scientific">Haemaphysalis longicornis</name>
    <name type="common">Bush tick</name>
    <dbReference type="NCBI Taxonomy" id="44386"/>
    <lineage>
        <taxon>Eukaryota</taxon>
        <taxon>Metazoa</taxon>
        <taxon>Ecdysozoa</taxon>
        <taxon>Arthropoda</taxon>
        <taxon>Chelicerata</taxon>
        <taxon>Arachnida</taxon>
        <taxon>Acari</taxon>
        <taxon>Parasitiformes</taxon>
        <taxon>Ixodida</taxon>
        <taxon>Ixodoidea</taxon>
        <taxon>Ixodidae</taxon>
        <taxon>Haemaphysalinae</taxon>
        <taxon>Haemaphysalis</taxon>
    </lineage>
</organism>
<dbReference type="VEuPathDB" id="VectorBase:HLOH_044783"/>
<protein>
    <recommendedName>
        <fullName evidence="4">Secreted protein</fullName>
    </recommendedName>
</protein>